<dbReference type="GO" id="GO:0022857">
    <property type="term" value="F:transmembrane transporter activity"/>
    <property type="evidence" value="ECO:0007669"/>
    <property type="project" value="InterPro"/>
</dbReference>
<dbReference type="Gene3D" id="1.20.1250.20">
    <property type="entry name" value="MFS general substrate transporter like domains"/>
    <property type="match status" value="1"/>
</dbReference>
<keyword evidence="3" id="KW-1003">Cell membrane</keyword>
<feature type="transmembrane region" description="Helical" evidence="9">
    <location>
        <begin position="382"/>
        <end position="402"/>
    </location>
</feature>
<dbReference type="CDD" id="cd17323">
    <property type="entry name" value="MFS_Tpo1_MDR_like"/>
    <property type="match status" value="1"/>
</dbReference>
<evidence type="ECO:0000256" key="1">
    <source>
        <dbReference type="ARBA" id="ARBA00004651"/>
    </source>
</evidence>
<name>A0AA39L7U4_SARSR</name>
<dbReference type="PANTHER" id="PTHR23502:SF186">
    <property type="entry name" value="MAJOR FACILITATOR SUPERFAMILY (MFS) PROFILE DOMAIN-CONTAINING PROTEIN"/>
    <property type="match status" value="1"/>
</dbReference>
<dbReference type="InterPro" id="IPR020846">
    <property type="entry name" value="MFS_dom"/>
</dbReference>
<evidence type="ECO:0000256" key="2">
    <source>
        <dbReference type="ARBA" id="ARBA00022448"/>
    </source>
</evidence>
<evidence type="ECO:0000256" key="9">
    <source>
        <dbReference type="SAM" id="Phobius"/>
    </source>
</evidence>
<dbReference type="PROSITE" id="PS50850">
    <property type="entry name" value="MFS"/>
    <property type="match status" value="1"/>
</dbReference>
<feature type="transmembrane region" description="Helical" evidence="9">
    <location>
        <begin position="304"/>
        <end position="328"/>
    </location>
</feature>
<accession>A0AA39L7U4</accession>
<feature type="compositionally biased region" description="Polar residues" evidence="8">
    <location>
        <begin position="607"/>
        <end position="616"/>
    </location>
</feature>
<dbReference type="Pfam" id="PF07690">
    <property type="entry name" value="MFS_1"/>
    <property type="match status" value="1"/>
</dbReference>
<comment type="caution">
    <text evidence="11">The sequence shown here is derived from an EMBL/GenBank/DDBJ whole genome shotgun (WGS) entry which is preliminary data.</text>
</comment>
<dbReference type="GO" id="GO:0005886">
    <property type="term" value="C:plasma membrane"/>
    <property type="evidence" value="ECO:0007669"/>
    <property type="project" value="UniProtKB-SubCell"/>
</dbReference>
<dbReference type="EMBL" id="JAPDFR010000004">
    <property type="protein sequence ID" value="KAK0387064.1"/>
    <property type="molecule type" value="Genomic_DNA"/>
</dbReference>
<dbReference type="InterPro" id="IPR011701">
    <property type="entry name" value="MFS"/>
</dbReference>
<feature type="transmembrane region" description="Helical" evidence="9">
    <location>
        <begin position="476"/>
        <end position="496"/>
    </location>
</feature>
<evidence type="ECO:0000313" key="12">
    <source>
        <dbReference type="Proteomes" id="UP001175261"/>
    </source>
</evidence>
<evidence type="ECO:0000256" key="5">
    <source>
        <dbReference type="ARBA" id="ARBA00022989"/>
    </source>
</evidence>
<feature type="transmembrane region" description="Helical" evidence="9">
    <location>
        <begin position="408"/>
        <end position="429"/>
    </location>
</feature>
<feature type="compositionally biased region" description="Basic residues" evidence="8">
    <location>
        <begin position="617"/>
        <end position="627"/>
    </location>
</feature>
<feature type="transmembrane region" description="Helical" evidence="9">
    <location>
        <begin position="108"/>
        <end position="128"/>
    </location>
</feature>
<keyword evidence="5 9" id="KW-1133">Transmembrane helix</keyword>
<evidence type="ECO:0000256" key="3">
    <source>
        <dbReference type="ARBA" id="ARBA00022475"/>
    </source>
</evidence>
<feature type="domain" description="Major facilitator superfamily (MFS) profile" evidence="10">
    <location>
        <begin position="73"/>
        <end position="505"/>
    </location>
</feature>
<feature type="transmembrane region" description="Helical" evidence="9">
    <location>
        <begin position="134"/>
        <end position="154"/>
    </location>
</feature>
<dbReference type="InterPro" id="IPR036259">
    <property type="entry name" value="MFS_trans_sf"/>
</dbReference>
<evidence type="ECO:0000256" key="6">
    <source>
        <dbReference type="ARBA" id="ARBA00023136"/>
    </source>
</evidence>
<dbReference type="SUPFAM" id="SSF103473">
    <property type="entry name" value="MFS general substrate transporter"/>
    <property type="match status" value="1"/>
</dbReference>
<keyword evidence="4 9" id="KW-0812">Transmembrane</keyword>
<feature type="compositionally biased region" description="Acidic residues" evidence="8">
    <location>
        <begin position="540"/>
        <end position="552"/>
    </location>
</feature>
<dbReference type="PANTHER" id="PTHR23502">
    <property type="entry name" value="MAJOR FACILITATOR SUPERFAMILY"/>
    <property type="match status" value="1"/>
</dbReference>
<feature type="transmembrane region" description="Helical" evidence="9">
    <location>
        <begin position="340"/>
        <end position="361"/>
    </location>
</feature>
<keyword evidence="12" id="KW-1185">Reference proteome</keyword>
<feature type="region of interest" description="Disordered" evidence="8">
    <location>
        <begin position="523"/>
        <end position="627"/>
    </location>
</feature>
<organism evidence="11 12">
    <name type="scientific">Sarocladium strictum</name>
    <name type="common">Black bundle disease fungus</name>
    <name type="synonym">Acremonium strictum</name>
    <dbReference type="NCBI Taxonomy" id="5046"/>
    <lineage>
        <taxon>Eukaryota</taxon>
        <taxon>Fungi</taxon>
        <taxon>Dikarya</taxon>
        <taxon>Ascomycota</taxon>
        <taxon>Pezizomycotina</taxon>
        <taxon>Sordariomycetes</taxon>
        <taxon>Hypocreomycetidae</taxon>
        <taxon>Hypocreales</taxon>
        <taxon>Sarocladiaceae</taxon>
        <taxon>Sarocladium</taxon>
    </lineage>
</organism>
<dbReference type="AlphaFoldDB" id="A0AA39L7U4"/>
<feature type="transmembrane region" description="Helical" evidence="9">
    <location>
        <begin position="69"/>
        <end position="87"/>
    </location>
</feature>
<sequence>MAAGEKRDDALEAPQVVNIPYWRQVIDQAGITDSVRNHNYQGSGTDEDPYVVVWIPNDPRNPFNWSQPLKWFITLVVGLATLAVALVSSAYTGGIREIIEEFKISQELATLGVSLFVLGFAVGPLLWAPLSEVFGRQILFVITYGGLTAFNAGAAGSKGPATLLVTRFLAGSLGSSPLTNAGGVIADMFPASQRGLAMTLFASAPSLGPIFGPIVGGFIGEGPGWRWVLGFLAAFSGLFWIIGSLLVPETYAPVLLRRRAEKLSKITGKVYRAKIEIDRGPVSLAQIMKVSLSRPWILLFKEPIVLLLSVYMAIIYGTLYMLFGAFPIVYQENRGWSQGIGGLAFLGVMVGMIGAVIYSLLDNKRYVRVEMENDGLAPPEARLPPGIVGSFAIPLGLFWFAWTNYTSIHWIVSVAAGVPFGFGMILEFLSIMNYLIDAYTIFAASVLAANSVLRSLFGAAFPLFTTQMYSKLGIHWASSIPAFLALACVPFPFLFYKYGEAIRKKCHFAAESAEFMRKLKEAERAREAQEDESNGSVTEDVNDENQGADDANEGTQYEGIRPGSRQSTRRLSRASTSASHAGRASRSLRRLTMYEGNPYDIDRVNTNEEQFTLSRSRSPKHNRRSLS</sequence>
<feature type="transmembrane region" description="Helical" evidence="9">
    <location>
        <begin position="225"/>
        <end position="247"/>
    </location>
</feature>
<evidence type="ECO:0000313" key="11">
    <source>
        <dbReference type="EMBL" id="KAK0387064.1"/>
    </source>
</evidence>
<reference evidence="11" key="1">
    <citation type="submission" date="2022-10" db="EMBL/GenBank/DDBJ databases">
        <title>Determination and structural analysis of whole genome sequence of Sarocladium strictum F4-1.</title>
        <authorList>
            <person name="Hu L."/>
            <person name="Jiang Y."/>
        </authorList>
    </citation>
    <scope>NUCLEOTIDE SEQUENCE</scope>
    <source>
        <strain evidence="11">F4-1</strain>
    </source>
</reference>
<gene>
    <name evidence="11" type="ORF">NLU13_5377</name>
</gene>
<protein>
    <recommendedName>
        <fullName evidence="10">Major facilitator superfamily (MFS) profile domain-containing protein</fullName>
    </recommendedName>
</protein>
<comment type="subcellular location">
    <subcellularLocation>
        <location evidence="1">Cell membrane</location>
        <topology evidence="1">Multi-pass membrane protein</topology>
    </subcellularLocation>
</comment>
<comment type="similarity">
    <text evidence="7">Belongs to the major facilitator superfamily. DHA1 family. Polyamines/proton antiporter (TC 2.A.1.2.16) subfamily.</text>
</comment>
<evidence type="ECO:0000259" key="10">
    <source>
        <dbReference type="PROSITE" id="PS50850"/>
    </source>
</evidence>
<evidence type="ECO:0000256" key="7">
    <source>
        <dbReference type="ARBA" id="ARBA00038459"/>
    </source>
</evidence>
<keyword evidence="2" id="KW-0813">Transport</keyword>
<evidence type="ECO:0000256" key="8">
    <source>
        <dbReference type="SAM" id="MobiDB-lite"/>
    </source>
</evidence>
<feature type="transmembrane region" description="Helical" evidence="9">
    <location>
        <begin position="196"/>
        <end position="219"/>
    </location>
</feature>
<keyword evidence="6 9" id="KW-0472">Membrane</keyword>
<evidence type="ECO:0000256" key="4">
    <source>
        <dbReference type="ARBA" id="ARBA00022692"/>
    </source>
</evidence>
<proteinExistence type="inferred from homology"/>
<dbReference type="FunFam" id="1.20.1250.20:FF:000266">
    <property type="entry name" value="MFS multidrug transporter, putative"/>
    <property type="match status" value="1"/>
</dbReference>
<dbReference type="Proteomes" id="UP001175261">
    <property type="component" value="Unassembled WGS sequence"/>
</dbReference>